<dbReference type="SUPFAM" id="SSF54518">
    <property type="entry name" value="Tubby C-terminal domain-like"/>
    <property type="match status" value="1"/>
</dbReference>
<name>A0AA38XB50_9EURO</name>
<dbReference type="EMBL" id="JAPDRN010000248">
    <property type="protein sequence ID" value="KAJ9610116.1"/>
    <property type="molecule type" value="Genomic_DNA"/>
</dbReference>
<evidence type="ECO:0000313" key="2">
    <source>
        <dbReference type="EMBL" id="KAJ9610116.1"/>
    </source>
</evidence>
<protein>
    <submittedName>
        <fullName evidence="2">Uncharacterized protein</fullName>
    </submittedName>
</protein>
<comment type="caution">
    <text evidence="2">The sequence shown here is derived from an EMBL/GenBank/DDBJ whole genome shotgun (WGS) entry which is preliminary data.</text>
</comment>
<dbReference type="InterPro" id="IPR038595">
    <property type="entry name" value="LOR_sf"/>
</dbReference>
<keyword evidence="3" id="KW-1185">Reference proteome</keyword>
<gene>
    <name evidence="2" type="ORF">H2204_015470</name>
</gene>
<accession>A0AA38XB50</accession>
<dbReference type="PANTHER" id="PTHR31087">
    <property type="match status" value="1"/>
</dbReference>
<dbReference type="AlphaFoldDB" id="A0AA38XB50"/>
<proteinExistence type="inferred from homology"/>
<sequence length="196" mass="21535">MGSLAPFHPPLGINQAFCDPQEQTLQMKEKVFSLSGDDFEVTTVSGLHLCRCKGKVFSLSSAKKFTDMQDNEIFTLRNKHIALHKSFYGVAPNGQEVFQVKGHFSVLSSKSTIHFQNQSDGSQIELNLKGDWLDRSATITLAGRPVASISRSFMNARQIFGGKQTYFVTVAPGVDLVLIAAICVCLDERENEASSS</sequence>
<dbReference type="Gene3D" id="2.40.160.200">
    <property type="entry name" value="LURP1-related"/>
    <property type="match status" value="1"/>
</dbReference>
<dbReference type="Proteomes" id="UP001172681">
    <property type="component" value="Unassembled WGS sequence"/>
</dbReference>
<comment type="similarity">
    <text evidence="1">Belongs to the LOR family.</text>
</comment>
<dbReference type="InterPro" id="IPR007612">
    <property type="entry name" value="LOR"/>
</dbReference>
<evidence type="ECO:0000256" key="1">
    <source>
        <dbReference type="ARBA" id="ARBA00005437"/>
    </source>
</evidence>
<dbReference type="InterPro" id="IPR025659">
    <property type="entry name" value="Tubby-like_C"/>
</dbReference>
<dbReference type="Pfam" id="PF04525">
    <property type="entry name" value="LOR"/>
    <property type="match status" value="1"/>
</dbReference>
<reference evidence="2" key="1">
    <citation type="submission" date="2022-10" db="EMBL/GenBank/DDBJ databases">
        <title>Culturing micro-colonial fungi from biological soil crusts in the Mojave desert and describing Neophaeococcomyces mojavensis, and introducing the new genera and species Taxawa tesnikishii.</title>
        <authorList>
            <person name="Kurbessoian T."/>
            <person name="Stajich J.E."/>
        </authorList>
    </citation>
    <scope>NUCLEOTIDE SEQUENCE</scope>
    <source>
        <strain evidence="2">TK_35</strain>
    </source>
</reference>
<dbReference type="PANTHER" id="PTHR31087:SF161">
    <property type="entry name" value="TUBBY C 2 FAMILY PROTEIN"/>
    <property type="match status" value="1"/>
</dbReference>
<evidence type="ECO:0000313" key="3">
    <source>
        <dbReference type="Proteomes" id="UP001172681"/>
    </source>
</evidence>
<organism evidence="2 3">
    <name type="scientific">Knufia peltigerae</name>
    <dbReference type="NCBI Taxonomy" id="1002370"/>
    <lineage>
        <taxon>Eukaryota</taxon>
        <taxon>Fungi</taxon>
        <taxon>Dikarya</taxon>
        <taxon>Ascomycota</taxon>
        <taxon>Pezizomycotina</taxon>
        <taxon>Eurotiomycetes</taxon>
        <taxon>Chaetothyriomycetidae</taxon>
        <taxon>Chaetothyriales</taxon>
        <taxon>Trichomeriaceae</taxon>
        <taxon>Knufia</taxon>
    </lineage>
</organism>